<dbReference type="GO" id="GO:0010073">
    <property type="term" value="P:meristem maintenance"/>
    <property type="evidence" value="ECO:0007669"/>
    <property type="project" value="InterPro"/>
</dbReference>
<comment type="caution">
    <text evidence="3">The sequence shown here is derived from an EMBL/GenBank/DDBJ whole genome shotgun (WGS) entry which is preliminary data.</text>
</comment>
<dbReference type="EMBL" id="JAHRHJ020000002">
    <property type="protein sequence ID" value="KAH9325495.1"/>
    <property type="molecule type" value="Genomic_DNA"/>
</dbReference>
<accession>A0AA38GP50</accession>
<reference evidence="3 4" key="1">
    <citation type="journal article" date="2021" name="Nat. Plants">
        <title>The Taxus genome provides insights into paclitaxel biosynthesis.</title>
        <authorList>
            <person name="Xiong X."/>
            <person name="Gou J."/>
            <person name="Liao Q."/>
            <person name="Li Y."/>
            <person name="Zhou Q."/>
            <person name="Bi G."/>
            <person name="Li C."/>
            <person name="Du R."/>
            <person name="Wang X."/>
            <person name="Sun T."/>
            <person name="Guo L."/>
            <person name="Liang H."/>
            <person name="Lu P."/>
            <person name="Wu Y."/>
            <person name="Zhang Z."/>
            <person name="Ro D.K."/>
            <person name="Shang Y."/>
            <person name="Huang S."/>
            <person name="Yan J."/>
        </authorList>
    </citation>
    <scope>NUCLEOTIDE SEQUENCE [LARGE SCALE GENOMIC DNA]</scope>
    <source>
        <strain evidence="3">Ta-2019</strain>
    </source>
</reference>
<name>A0AA38GP50_TAXCH</name>
<dbReference type="PANTHER" id="PTHR46033">
    <property type="entry name" value="PROTEIN MAIN-LIKE 2"/>
    <property type="match status" value="1"/>
</dbReference>
<feature type="non-terminal residue" evidence="3">
    <location>
        <position position="180"/>
    </location>
</feature>
<keyword evidence="1" id="KW-0472">Membrane</keyword>
<evidence type="ECO:0000256" key="1">
    <source>
        <dbReference type="SAM" id="Phobius"/>
    </source>
</evidence>
<feature type="transmembrane region" description="Helical" evidence="1">
    <location>
        <begin position="148"/>
        <end position="165"/>
    </location>
</feature>
<dbReference type="Pfam" id="PF10536">
    <property type="entry name" value="PMD"/>
    <property type="match status" value="1"/>
</dbReference>
<keyword evidence="1" id="KW-0812">Transmembrane</keyword>
<sequence>MVALIERWDPAANVFHLPTGEMTVTLEDVYRILRLPIEGEAVFQVDSETAMDSILQVFGDAAALLTYHSASIGYGDMYRAHRHETRLAVLMMIGVTCFALPGFRGRPLPTGIDGGATGDGGGAHLFCMGTSVSGAIIQGVMGLSPEEAIWYLFYLFVALLGIRAHRMHQAGRATPAARAT</sequence>
<evidence type="ECO:0000313" key="3">
    <source>
        <dbReference type="EMBL" id="KAH9325495.1"/>
    </source>
</evidence>
<evidence type="ECO:0000313" key="4">
    <source>
        <dbReference type="Proteomes" id="UP000824469"/>
    </source>
</evidence>
<feature type="transmembrane region" description="Helical" evidence="1">
    <location>
        <begin position="87"/>
        <end position="103"/>
    </location>
</feature>
<dbReference type="InterPro" id="IPR019557">
    <property type="entry name" value="AminoTfrase-like_pln_mobile"/>
</dbReference>
<dbReference type="AlphaFoldDB" id="A0AA38GP50"/>
<dbReference type="Proteomes" id="UP000824469">
    <property type="component" value="Unassembled WGS sequence"/>
</dbReference>
<keyword evidence="1" id="KW-1133">Transmembrane helix</keyword>
<organism evidence="3 4">
    <name type="scientific">Taxus chinensis</name>
    <name type="common">Chinese yew</name>
    <name type="synonym">Taxus wallichiana var. chinensis</name>
    <dbReference type="NCBI Taxonomy" id="29808"/>
    <lineage>
        <taxon>Eukaryota</taxon>
        <taxon>Viridiplantae</taxon>
        <taxon>Streptophyta</taxon>
        <taxon>Embryophyta</taxon>
        <taxon>Tracheophyta</taxon>
        <taxon>Spermatophyta</taxon>
        <taxon>Pinopsida</taxon>
        <taxon>Pinidae</taxon>
        <taxon>Conifers II</taxon>
        <taxon>Cupressales</taxon>
        <taxon>Taxaceae</taxon>
        <taxon>Taxus</taxon>
    </lineage>
</organism>
<protein>
    <recommendedName>
        <fullName evidence="2">Aminotransferase-like plant mobile domain-containing protein</fullName>
    </recommendedName>
</protein>
<gene>
    <name evidence="3" type="ORF">KI387_005673</name>
</gene>
<evidence type="ECO:0000259" key="2">
    <source>
        <dbReference type="Pfam" id="PF10536"/>
    </source>
</evidence>
<feature type="domain" description="Aminotransferase-like plant mobile" evidence="2">
    <location>
        <begin position="1"/>
        <end position="98"/>
    </location>
</feature>
<keyword evidence="4" id="KW-1185">Reference proteome</keyword>
<dbReference type="InterPro" id="IPR044824">
    <property type="entry name" value="MAIN-like"/>
</dbReference>
<proteinExistence type="predicted"/>
<dbReference type="PANTHER" id="PTHR46033:SF1">
    <property type="entry name" value="PROTEIN MAIN-LIKE 2"/>
    <property type="match status" value="1"/>
</dbReference>